<dbReference type="Gene3D" id="3.40.50.300">
    <property type="entry name" value="P-loop containing nucleotide triphosphate hydrolases"/>
    <property type="match status" value="1"/>
</dbReference>
<feature type="site" description="Interaction with substrate tRNA" evidence="10">
    <location>
        <position position="101"/>
    </location>
</feature>
<evidence type="ECO:0000256" key="2">
    <source>
        <dbReference type="ARBA" id="ARBA00003213"/>
    </source>
</evidence>
<comment type="catalytic activity">
    <reaction evidence="9 10 11">
        <text>adenosine(37) in tRNA + dimethylallyl diphosphate = N(6)-dimethylallyladenosine(37) in tRNA + diphosphate</text>
        <dbReference type="Rhea" id="RHEA:26482"/>
        <dbReference type="Rhea" id="RHEA-COMP:10162"/>
        <dbReference type="Rhea" id="RHEA-COMP:10375"/>
        <dbReference type="ChEBI" id="CHEBI:33019"/>
        <dbReference type="ChEBI" id="CHEBI:57623"/>
        <dbReference type="ChEBI" id="CHEBI:74411"/>
        <dbReference type="ChEBI" id="CHEBI:74415"/>
        <dbReference type="EC" id="2.5.1.75"/>
    </reaction>
</comment>
<evidence type="ECO:0000313" key="14">
    <source>
        <dbReference type="EMBL" id="OGG77963.1"/>
    </source>
</evidence>
<dbReference type="Proteomes" id="UP000178811">
    <property type="component" value="Unassembled WGS sequence"/>
</dbReference>
<feature type="binding site" evidence="10">
    <location>
        <begin position="12"/>
        <end position="17"/>
    </location>
    <ligand>
        <name>substrate</name>
    </ligand>
</feature>
<proteinExistence type="inferred from homology"/>
<name>A0A1F6EWL1_9BACT</name>
<keyword evidence="5 10" id="KW-0819">tRNA processing</keyword>
<keyword evidence="7 10" id="KW-0067">ATP-binding</keyword>
<dbReference type="Pfam" id="PF01715">
    <property type="entry name" value="IPPT"/>
    <property type="match status" value="1"/>
</dbReference>
<feature type="site" description="Interaction with substrate tRNA" evidence="10">
    <location>
        <position position="123"/>
    </location>
</feature>
<sequence length="312" mass="35512">MKVHILCIAGPTASGKSSRAVKEALNRHGEVISVDSRQVYRGLDIGTEKITAAEMRGVPHHLIDIRDAHEMYSAGDFVTDAARLIADISAREKLPILVGGTHFYFDALLHGLPTGADANPVLRKKLERLSTIRLFARIRERDPRRAAELDPQNRRRLIRALEIVETLGSVPERMSLSLSTVRNKDIQNSYKVEWIVIDPPREELRARIDVRLKNALERGLIDEVRRVRENLANLISHGRMKQGYEVADARLNELGLEYKIVGEFLREERTEDSLLPALSAKLWQYARRQKAWLRKLKDENTISAEPSRPGRN</sequence>
<feature type="region of interest" description="Interaction with substrate tRNA" evidence="10">
    <location>
        <begin position="35"/>
        <end position="38"/>
    </location>
</feature>
<evidence type="ECO:0000256" key="12">
    <source>
        <dbReference type="RuleBase" id="RU003784"/>
    </source>
</evidence>
<evidence type="ECO:0000256" key="3">
    <source>
        <dbReference type="ARBA" id="ARBA00005842"/>
    </source>
</evidence>
<evidence type="ECO:0000256" key="9">
    <source>
        <dbReference type="ARBA" id="ARBA00049563"/>
    </source>
</evidence>
<evidence type="ECO:0000256" key="13">
    <source>
        <dbReference type="RuleBase" id="RU003785"/>
    </source>
</evidence>
<dbReference type="SUPFAM" id="SSF52540">
    <property type="entry name" value="P-loop containing nucleoside triphosphate hydrolases"/>
    <property type="match status" value="1"/>
</dbReference>
<organism evidence="14 15">
    <name type="scientific">Candidatus Kaiserbacteria bacterium RIFCSPLOWO2_01_FULL_52_12b</name>
    <dbReference type="NCBI Taxonomy" id="1798509"/>
    <lineage>
        <taxon>Bacteria</taxon>
        <taxon>Candidatus Kaiseribacteriota</taxon>
    </lineage>
</organism>
<evidence type="ECO:0000256" key="10">
    <source>
        <dbReference type="HAMAP-Rule" id="MF_00185"/>
    </source>
</evidence>
<evidence type="ECO:0000256" key="6">
    <source>
        <dbReference type="ARBA" id="ARBA00022741"/>
    </source>
</evidence>
<dbReference type="InterPro" id="IPR039657">
    <property type="entry name" value="Dimethylallyltransferase"/>
</dbReference>
<protein>
    <recommendedName>
        <fullName evidence="10">tRNA dimethylallyltransferase</fullName>
        <ecNumber evidence="10">2.5.1.75</ecNumber>
    </recommendedName>
    <alternativeName>
        <fullName evidence="10">Dimethylallyl diphosphate:tRNA dimethylallyltransferase</fullName>
        <shortName evidence="10">DMAPP:tRNA dimethylallyltransferase</shortName>
        <shortName evidence="10">DMATase</shortName>
    </alternativeName>
    <alternativeName>
        <fullName evidence="10">Isopentenyl-diphosphate:tRNA isopentenyltransferase</fullName>
        <shortName evidence="10">IPP transferase</shortName>
        <shortName evidence="10">IPPT</shortName>
        <shortName evidence="10">IPTase</shortName>
    </alternativeName>
</protein>
<comment type="similarity">
    <text evidence="3 10 13">Belongs to the IPP transferase family.</text>
</comment>
<feature type="binding site" evidence="10">
    <location>
        <begin position="10"/>
        <end position="17"/>
    </location>
    <ligand>
        <name>ATP</name>
        <dbReference type="ChEBI" id="CHEBI:30616"/>
    </ligand>
</feature>
<dbReference type="InterPro" id="IPR027417">
    <property type="entry name" value="P-loop_NTPase"/>
</dbReference>
<dbReference type="GO" id="GO:0005524">
    <property type="term" value="F:ATP binding"/>
    <property type="evidence" value="ECO:0007669"/>
    <property type="project" value="UniProtKB-UniRule"/>
</dbReference>
<comment type="caution">
    <text evidence="14">The sequence shown here is derived from an EMBL/GenBank/DDBJ whole genome shotgun (WGS) entry which is preliminary data.</text>
</comment>
<dbReference type="InterPro" id="IPR018022">
    <property type="entry name" value="IPT"/>
</dbReference>
<evidence type="ECO:0000256" key="4">
    <source>
        <dbReference type="ARBA" id="ARBA00022679"/>
    </source>
</evidence>
<evidence type="ECO:0000313" key="15">
    <source>
        <dbReference type="Proteomes" id="UP000178811"/>
    </source>
</evidence>
<dbReference type="HAMAP" id="MF_00185">
    <property type="entry name" value="IPP_trans"/>
    <property type="match status" value="1"/>
</dbReference>
<dbReference type="PANTHER" id="PTHR11088">
    <property type="entry name" value="TRNA DIMETHYLALLYLTRANSFERASE"/>
    <property type="match status" value="1"/>
</dbReference>
<evidence type="ECO:0000256" key="8">
    <source>
        <dbReference type="ARBA" id="ARBA00022842"/>
    </source>
</evidence>
<comment type="function">
    <text evidence="2 10 12">Catalyzes the transfer of a dimethylallyl group onto the adenine at position 37 in tRNAs that read codons beginning with uridine, leading to the formation of N6-(dimethylallyl)adenosine (i(6)A).</text>
</comment>
<accession>A0A1F6EWL1</accession>
<comment type="caution">
    <text evidence="10">Lacks conserved residue(s) required for the propagation of feature annotation.</text>
</comment>
<evidence type="ECO:0000256" key="7">
    <source>
        <dbReference type="ARBA" id="ARBA00022840"/>
    </source>
</evidence>
<evidence type="ECO:0000256" key="5">
    <source>
        <dbReference type="ARBA" id="ARBA00022694"/>
    </source>
</evidence>
<comment type="cofactor">
    <cofactor evidence="1 10">
        <name>Mg(2+)</name>
        <dbReference type="ChEBI" id="CHEBI:18420"/>
    </cofactor>
</comment>
<keyword evidence="6 10" id="KW-0547">Nucleotide-binding</keyword>
<dbReference type="NCBIfam" id="TIGR00174">
    <property type="entry name" value="miaA"/>
    <property type="match status" value="1"/>
</dbReference>
<gene>
    <name evidence="10" type="primary">miaA</name>
    <name evidence="14" type="ORF">A3A36_02265</name>
</gene>
<keyword evidence="4 10" id="KW-0808">Transferase</keyword>
<dbReference type="GO" id="GO:0052381">
    <property type="term" value="F:tRNA dimethylallyltransferase activity"/>
    <property type="evidence" value="ECO:0007669"/>
    <property type="project" value="UniProtKB-UniRule"/>
</dbReference>
<dbReference type="AlphaFoldDB" id="A0A1F6EWL1"/>
<dbReference type="Gene3D" id="1.10.20.140">
    <property type="match status" value="1"/>
</dbReference>
<evidence type="ECO:0000256" key="1">
    <source>
        <dbReference type="ARBA" id="ARBA00001946"/>
    </source>
</evidence>
<dbReference type="EC" id="2.5.1.75" evidence="10"/>
<dbReference type="PANTHER" id="PTHR11088:SF60">
    <property type="entry name" value="TRNA DIMETHYLALLYLTRANSFERASE"/>
    <property type="match status" value="1"/>
</dbReference>
<keyword evidence="8 10" id="KW-0460">Magnesium</keyword>
<dbReference type="EMBL" id="MFLW01000027">
    <property type="protein sequence ID" value="OGG77963.1"/>
    <property type="molecule type" value="Genomic_DNA"/>
</dbReference>
<comment type="subunit">
    <text evidence="10">Monomer.</text>
</comment>
<dbReference type="GO" id="GO:0006400">
    <property type="term" value="P:tRNA modification"/>
    <property type="evidence" value="ECO:0007669"/>
    <property type="project" value="TreeGrafter"/>
</dbReference>
<reference evidence="14 15" key="1">
    <citation type="journal article" date="2016" name="Nat. Commun.">
        <title>Thousands of microbial genomes shed light on interconnected biogeochemical processes in an aquifer system.</title>
        <authorList>
            <person name="Anantharaman K."/>
            <person name="Brown C.T."/>
            <person name="Hug L.A."/>
            <person name="Sharon I."/>
            <person name="Castelle C.J."/>
            <person name="Probst A.J."/>
            <person name="Thomas B.C."/>
            <person name="Singh A."/>
            <person name="Wilkins M.J."/>
            <person name="Karaoz U."/>
            <person name="Brodie E.L."/>
            <person name="Williams K.H."/>
            <person name="Hubbard S.S."/>
            <person name="Banfield J.F."/>
        </authorList>
    </citation>
    <scope>NUCLEOTIDE SEQUENCE [LARGE SCALE GENOMIC DNA]</scope>
</reference>
<evidence type="ECO:0000256" key="11">
    <source>
        <dbReference type="RuleBase" id="RU003783"/>
    </source>
</evidence>